<dbReference type="Proteomes" id="UP001163846">
    <property type="component" value="Unassembled WGS sequence"/>
</dbReference>
<evidence type="ECO:0000259" key="1">
    <source>
        <dbReference type="PROSITE" id="PS50181"/>
    </source>
</evidence>
<dbReference type="PANTHER" id="PTHR38926">
    <property type="entry name" value="F-BOX DOMAIN CONTAINING PROTEIN, EXPRESSED"/>
    <property type="match status" value="1"/>
</dbReference>
<dbReference type="InterPro" id="IPR011990">
    <property type="entry name" value="TPR-like_helical_dom_sf"/>
</dbReference>
<dbReference type="InterPro" id="IPR036047">
    <property type="entry name" value="F-box-like_dom_sf"/>
</dbReference>
<name>A0AA38UF97_9AGAR</name>
<dbReference type="EMBL" id="MU806155">
    <property type="protein sequence ID" value="KAJ3838950.1"/>
    <property type="molecule type" value="Genomic_DNA"/>
</dbReference>
<proteinExistence type="predicted"/>
<dbReference type="Pfam" id="PF12937">
    <property type="entry name" value="F-box-like"/>
    <property type="match status" value="1"/>
</dbReference>
<accession>A0AA38UF97</accession>
<keyword evidence="3" id="KW-1185">Reference proteome</keyword>
<dbReference type="Gene3D" id="1.20.1280.50">
    <property type="match status" value="1"/>
</dbReference>
<reference evidence="2" key="1">
    <citation type="submission" date="2022-08" db="EMBL/GenBank/DDBJ databases">
        <authorList>
            <consortium name="DOE Joint Genome Institute"/>
            <person name="Min B."/>
            <person name="Riley R."/>
            <person name="Sierra-Patev S."/>
            <person name="Naranjo-Ortiz M."/>
            <person name="Looney B."/>
            <person name="Konkel Z."/>
            <person name="Slot J.C."/>
            <person name="Sakamoto Y."/>
            <person name="Steenwyk J.L."/>
            <person name="Rokas A."/>
            <person name="Carro J."/>
            <person name="Camarero S."/>
            <person name="Ferreira P."/>
            <person name="Molpeceres G."/>
            <person name="Ruiz-Duenas F.J."/>
            <person name="Serrano A."/>
            <person name="Henrissat B."/>
            <person name="Drula E."/>
            <person name="Hughes K.W."/>
            <person name="Mata J.L."/>
            <person name="Ishikawa N.K."/>
            <person name="Vargas-Isla R."/>
            <person name="Ushijima S."/>
            <person name="Smith C.A."/>
            <person name="Ahrendt S."/>
            <person name="Andreopoulos W."/>
            <person name="He G."/>
            <person name="Labutti K."/>
            <person name="Lipzen A."/>
            <person name="Ng V."/>
            <person name="Sandor L."/>
            <person name="Barry K."/>
            <person name="Martinez A.T."/>
            <person name="Xiao Y."/>
            <person name="Gibbons J.G."/>
            <person name="Terashima K."/>
            <person name="Hibbett D.S."/>
            <person name="Grigoriev I.V."/>
        </authorList>
    </citation>
    <scope>NUCLEOTIDE SEQUENCE</scope>
    <source>
        <strain evidence="2">TFB9207</strain>
    </source>
</reference>
<dbReference type="PROSITE" id="PS50181">
    <property type="entry name" value="FBOX"/>
    <property type="match status" value="1"/>
</dbReference>
<feature type="domain" description="F-box" evidence="1">
    <location>
        <begin position="128"/>
        <end position="178"/>
    </location>
</feature>
<protein>
    <recommendedName>
        <fullName evidence="1">F-box domain-containing protein</fullName>
    </recommendedName>
</protein>
<dbReference type="InterPro" id="IPR032675">
    <property type="entry name" value="LRR_dom_sf"/>
</dbReference>
<dbReference type="Gene3D" id="1.25.40.10">
    <property type="entry name" value="Tetratricopeptide repeat domain"/>
    <property type="match status" value="1"/>
</dbReference>
<evidence type="ECO:0000313" key="3">
    <source>
        <dbReference type="Proteomes" id="UP001163846"/>
    </source>
</evidence>
<comment type="caution">
    <text evidence="2">The sequence shown here is derived from an EMBL/GenBank/DDBJ whole genome shotgun (WGS) entry which is preliminary data.</text>
</comment>
<dbReference type="SUPFAM" id="SSF81383">
    <property type="entry name" value="F-box domain"/>
    <property type="match status" value="1"/>
</dbReference>
<sequence length="539" mass="61738">MEWQEPFKKAVSYFKQSKYGECLRLLNYALENGGRDQYAIYDSRAAVHAKNSRFREALLDAKESIRLAPNRWQCYFRAARLFLSIRKFDEASKMVELALQRVNRSNDKHLATLVDLQSRVLESRKRLNCHVGMLPNELLSAIFHYMVEEDAVLNIKVSQVCRHWRRVALEDPTLWSTLVLSNKRPNRKSTLWIQRSKGRIRELCLRRTLSDQVDWSLEKLEGVQWSCLRACELEDIDILDQLEKRGALHIIPQLETLVIRDKLLDSREAFVSQLGDNLRNLIIDGAVHVFLDQLQVHSLVTLEVLRFGERWVSDLFRLLAQNLSLRSLVVISPFSPVHDLSGPPLTFSHLTYLDYCYGTTQLFKHIRLPSLEVISVRSCLQSKFAVECLLESNTSQLRTITFDACAHLPVPEVLQVLTSNPSVSSLTLKHLSGSIVTPILEALASPDQLCPALTHMDLSFSSQIDPSVLTRIVSTRLTSATQGLKQTEENISEPKRQHMEKILSLTVDGCTGITTDSLPWFREKIPYFSYVTKPDRGRR</sequence>
<evidence type="ECO:0000313" key="2">
    <source>
        <dbReference type="EMBL" id="KAJ3838950.1"/>
    </source>
</evidence>
<dbReference type="AlphaFoldDB" id="A0AA38UF97"/>
<dbReference type="InterPro" id="IPR001810">
    <property type="entry name" value="F-box_dom"/>
</dbReference>
<dbReference type="SUPFAM" id="SSF52047">
    <property type="entry name" value="RNI-like"/>
    <property type="match status" value="1"/>
</dbReference>
<organism evidence="2 3">
    <name type="scientific">Lentinula raphanica</name>
    <dbReference type="NCBI Taxonomy" id="153919"/>
    <lineage>
        <taxon>Eukaryota</taxon>
        <taxon>Fungi</taxon>
        <taxon>Dikarya</taxon>
        <taxon>Basidiomycota</taxon>
        <taxon>Agaricomycotina</taxon>
        <taxon>Agaricomycetes</taxon>
        <taxon>Agaricomycetidae</taxon>
        <taxon>Agaricales</taxon>
        <taxon>Marasmiineae</taxon>
        <taxon>Omphalotaceae</taxon>
        <taxon>Lentinula</taxon>
    </lineage>
</organism>
<dbReference type="Gene3D" id="3.80.10.10">
    <property type="entry name" value="Ribonuclease Inhibitor"/>
    <property type="match status" value="1"/>
</dbReference>
<dbReference type="SUPFAM" id="SSF48452">
    <property type="entry name" value="TPR-like"/>
    <property type="match status" value="1"/>
</dbReference>
<gene>
    <name evidence="2" type="ORF">F5878DRAFT_148433</name>
</gene>
<dbReference type="PANTHER" id="PTHR38926:SF5">
    <property type="entry name" value="F-BOX AND LEUCINE-RICH REPEAT PROTEIN 6"/>
    <property type="match status" value="1"/>
</dbReference>